<keyword evidence="4 8" id="KW-0732">Signal</keyword>
<reference evidence="10" key="1">
    <citation type="submission" date="2023-05" db="EMBL/GenBank/DDBJ databases">
        <title>Genome and transcriptome analyses reveal genes involved in the formation of fine ridges on petal epidermal cells in Hibiscus trionum.</title>
        <authorList>
            <person name="Koshimizu S."/>
            <person name="Masuda S."/>
            <person name="Ishii T."/>
            <person name="Shirasu K."/>
            <person name="Hoshino A."/>
            <person name="Arita M."/>
        </authorList>
    </citation>
    <scope>NUCLEOTIDE SEQUENCE</scope>
    <source>
        <strain evidence="10">Hamamatsu line</strain>
    </source>
</reference>
<evidence type="ECO:0000256" key="2">
    <source>
        <dbReference type="ARBA" id="ARBA00005336"/>
    </source>
</evidence>
<dbReference type="Gene3D" id="3.40.50.1700">
    <property type="entry name" value="Glycoside hydrolase family 3 C-terminal domain"/>
    <property type="match status" value="1"/>
</dbReference>
<dbReference type="Gene3D" id="2.60.40.10">
    <property type="entry name" value="Immunoglobulins"/>
    <property type="match status" value="1"/>
</dbReference>
<dbReference type="SUPFAM" id="SSF52279">
    <property type="entry name" value="Beta-D-glucan exohydrolase, C-terminal domain"/>
    <property type="match status" value="1"/>
</dbReference>
<dbReference type="GO" id="GO:0031222">
    <property type="term" value="P:arabinan catabolic process"/>
    <property type="evidence" value="ECO:0007669"/>
    <property type="project" value="TreeGrafter"/>
</dbReference>
<evidence type="ECO:0000256" key="1">
    <source>
        <dbReference type="ARBA" id="ARBA00004613"/>
    </source>
</evidence>
<evidence type="ECO:0000256" key="6">
    <source>
        <dbReference type="ARBA" id="ARBA00023180"/>
    </source>
</evidence>
<evidence type="ECO:0000256" key="3">
    <source>
        <dbReference type="ARBA" id="ARBA00022525"/>
    </source>
</evidence>
<keyword evidence="11" id="KW-1185">Reference proteome</keyword>
<dbReference type="SUPFAM" id="SSF51445">
    <property type="entry name" value="(Trans)glycosidases"/>
    <property type="match status" value="1"/>
</dbReference>
<dbReference type="AlphaFoldDB" id="A0A9W7IZV5"/>
<dbReference type="InterPro" id="IPR036962">
    <property type="entry name" value="Glyco_hydro_3_N_sf"/>
</dbReference>
<evidence type="ECO:0000256" key="7">
    <source>
        <dbReference type="ARBA" id="ARBA00023295"/>
    </source>
</evidence>
<comment type="caution">
    <text evidence="10">The sequence shown here is derived from an EMBL/GenBank/DDBJ whole genome shotgun (WGS) entry which is preliminary data.</text>
</comment>
<dbReference type="GO" id="GO:0046556">
    <property type="term" value="F:alpha-L-arabinofuranosidase activity"/>
    <property type="evidence" value="ECO:0007669"/>
    <property type="project" value="TreeGrafter"/>
</dbReference>
<evidence type="ECO:0000256" key="4">
    <source>
        <dbReference type="ARBA" id="ARBA00022729"/>
    </source>
</evidence>
<dbReference type="InterPro" id="IPR002772">
    <property type="entry name" value="Glyco_hydro_3_C"/>
</dbReference>
<dbReference type="PANTHER" id="PTHR42721">
    <property type="entry name" value="SUGAR HYDROLASE-RELATED"/>
    <property type="match status" value="1"/>
</dbReference>
<dbReference type="GO" id="GO:0045493">
    <property type="term" value="P:xylan catabolic process"/>
    <property type="evidence" value="ECO:0007669"/>
    <property type="project" value="InterPro"/>
</dbReference>
<dbReference type="SMART" id="SM01217">
    <property type="entry name" value="Fn3_like"/>
    <property type="match status" value="1"/>
</dbReference>
<dbReference type="Pfam" id="PF00933">
    <property type="entry name" value="Glyco_hydro_3"/>
    <property type="match status" value="1"/>
</dbReference>
<feature type="signal peptide" evidence="8">
    <location>
        <begin position="1"/>
        <end position="26"/>
    </location>
</feature>
<dbReference type="EMBL" id="BSYR01000038">
    <property type="protein sequence ID" value="GMJ03898.1"/>
    <property type="molecule type" value="Genomic_DNA"/>
</dbReference>
<proteinExistence type="inferred from homology"/>
<keyword evidence="3" id="KW-0964">Secreted</keyword>
<dbReference type="Gene3D" id="3.20.20.300">
    <property type="entry name" value="Glycoside hydrolase, family 3, N-terminal domain"/>
    <property type="match status" value="1"/>
</dbReference>
<organism evidence="10 11">
    <name type="scientific">Hibiscus trionum</name>
    <name type="common">Flower of an hour</name>
    <dbReference type="NCBI Taxonomy" id="183268"/>
    <lineage>
        <taxon>Eukaryota</taxon>
        <taxon>Viridiplantae</taxon>
        <taxon>Streptophyta</taxon>
        <taxon>Embryophyta</taxon>
        <taxon>Tracheophyta</taxon>
        <taxon>Spermatophyta</taxon>
        <taxon>Magnoliopsida</taxon>
        <taxon>eudicotyledons</taxon>
        <taxon>Gunneridae</taxon>
        <taxon>Pentapetalae</taxon>
        <taxon>rosids</taxon>
        <taxon>malvids</taxon>
        <taxon>Malvales</taxon>
        <taxon>Malvaceae</taxon>
        <taxon>Malvoideae</taxon>
        <taxon>Hibiscus</taxon>
    </lineage>
</organism>
<dbReference type="InterPro" id="IPR036881">
    <property type="entry name" value="Glyco_hydro_3_C_sf"/>
</dbReference>
<dbReference type="Pfam" id="PF01915">
    <property type="entry name" value="Glyco_hydro_3_C"/>
    <property type="match status" value="1"/>
</dbReference>
<keyword evidence="7" id="KW-0326">Glycosidase</keyword>
<keyword evidence="6" id="KW-0325">Glycoprotein</keyword>
<evidence type="ECO:0000259" key="9">
    <source>
        <dbReference type="SMART" id="SM01217"/>
    </source>
</evidence>
<evidence type="ECO:0000313" key="11">
    <source>
        <dbReference type="Proteomes" id="UP001165190"/>
    </source>
</evidence>
<sequence length="791" mass="87017">MSLQQRSLFFFLQLLALLILIPSSNPNPNPDPEFPCQPPHFNSYPFCNTSLSITDRAQSLISLLTLEEKIHQLSNNASGIPRLGIPPYQWWSESLHGIASNGPGVSFNGCVKAATSFPQVLLTAASFNRTLWFKIGLAIGIEAKAMYNVGQAGLTFWAPNINIFRDPRWGRGQETPGEDPMVVSAYAVEFVKGFQGSGKIRDNRSGRKRALTGYNDDDDDRLMNSACCKHFIAYDLEKWMNFSRYSFDALVTKQDMEDSYEPPFRSCIQQGKASCLMCSYNAVNGVPACARGDLLQKARSEWGFKGYITSDCDAVATIKEYQNFTKTDDDAVALVLKAGLDINCGTYLIRHTRTTIEEGKLQENDIDRALLNLFSVQLRLGLFDGDPRKGQFGELGPQDICTTEHKMLALEAARQGIVLLKNDKKFLPLNRNGVSSLAVIGPMANNISNMGGGYTGVPCEPKSFFTGLQGYVEKASFASGCSDVPCESDAGFNEAILTAKKADFVIVVAGLDLSQETEDHDRVSLLLPGKQMDLVSSVAAASGRPIILVLTGGGPLDVSFAKENPNIASILWVGYPGEAGGKALADVIFGDFNPGGRLPMTWYPESFTKVAMNDMHMRADPFRDFPGRTYRFYTGKRVYGFGQGLSYTNFAYKLLSAPRKLSLTRSFTGISSKNKLHQRRELDYIHVDEVTSCDSLRFYVHISVANVGDMDGSHVVMLFSRAPKILEGTPEKQLIAFDRVHSSSYGCTETSILVNPCNHLSIVDQQGERILPLGEHVLTLGDLAHSVLIET</sequence>
<comment type="similarity">
    <text evidence="2">Belongs to the glycosyl hydrolase 3 family.</text>
</comment>
<dbReference type="InterPro" id="IPR026891">
    <property type="entry name" value="Fn3-like"/>
</dbReference>
<dbReference type="FunFam" id="3.40.50.1700:FF:000001">
    <property type="entry name" value="probable beta-D-xylosidase 2"/>
    <property type="match status" value="1"/>
</dbReference>
<dbReference type="Proteomes" id="UP001165190">
    <property type="component" value="Unassembled WGS sequence"/>
</dbReference>
<protein>
    <recommendedName>
        <fullName evidence="9">Fibronectin type III-like domain-containing protein</fullName>
    </recommendedName>
</protein>
<accession>A0A9W7IZV5</accession>
<feature type="domain" description="Fibronectin type III-like" evidence="9">
    <location>
        <begin position="714"/>
        <end position="784"/>
    </location>
</feature>
<dbReference type="InterPro" id="IPR013783">
    <property type="entry name" value="Ig-like_fold"/>
</dbReference>
<evidence type="ECO:0000256" key="8">
    <source>
        <dbReference type="SAM" id="SignalP"/>
    </source>
</evidence>
<dbReference type="InterPro" id="IPR017853">
    <property type="entry name" value="GH"/>
</dbReference>
<dbReference type="InterPro" id="IPR001764">
    <property type="entry name" value="Glyco_hydro_3_N"/>
</dbReference>
<comment type="subcellular location">
    <subcellularLocation>
        <location evidence="1">Secreted</location>
    </subcellularLocation>
</comment>
<dbReference type="PANTHER" id="PTHR42721:SF1">
    <property type="entry name" value="BETA-D-XYLOSIDASE 6-RELATED"/>
    <property type="match status" value="1"/>
</dbReference>
<dbReference type="FunFam" id="3.20.20.300:FF:000004">
    <property type="entry name" value="probable beta-D-xylosidase 7"/>
    <property type="match status" value="1"/>
</dbReference>
<dbReference type="InterPro" id="IPR044993">
    <property type="entry name" value="BXL"/>
</dbReference>
<keyword evidence="5" id="KW-0378">Hydrolase</keyword>
<gene>
    <name evidence="10" type="ORF">HRI_004059000</name>
</gene>
<dbReference type="GO" id="GO:0009044">
    <property type="term" value="F:xylan 1,4-beta-xylosidase activity"/>
    <property type="evidence" value="ECO:0007669"/>
    <property type="project" value="InterPro"/>
</dbReference>
<dbReference type="GO" id="GO:0005576">
    <property type="term" value="C:extracellular region"/>
    <property type="evidence" value="ECO:0007669"/>
    <property type="project" value="UniProtKB-SubCell"/>
</dbReference>
<evidence type="ECO:0000313" key="10">
    <source>
        <dbReference type="EMBL" id="GMJ03898.1"/>
    </source>
</evidence>
<dbReference type="OrthoDB" id="47059at2759"/>
<name>A0A9W7IZV5_HIBTR</name>
<evidence type="ECO:0000256" key="5">
    <source>
        <dbReference type="ARBA" id="ARBA00022801"/>
    </source>
</evidence>
<feature type="chain" id="PRO_5040977474" description="Fibronectin type III-like domain-containing protein" evidence="8">
    <location>
        <begin position="27"/>
        <end position="791"/>
    </location>
</feature>